<dbReference type="GO" id="GO:0032357">
    <property type="term" value="F:oxidized purine DNA binding"/>
    <property type="evidence" value="ECO:0007669"/>
    <property type="project" value="TreeGrafter"/>
</dbReference>
<evidence type="ECO:0000313" key="19">
    <source>
        <dbReference type="Proteomes" id="UP000515264"/>
    </source>
</evidence>
<dbReference type="GO" id="GO:0006298">
    <property type="term" value="P:mismatch repair"/>
    <property type="evidence" value="ECO:0007669"/>
    <property type="project" value="TreeGrafter"/>
</dbReference>
<dbReference type="PROSITE" id="PS01155">
    <property type="entry name" value="ENDONUCLEASE_III_2"/>
    <property type="match status" value="1"/>
</dbReference>
<evidence type="ECO:0000256" key="11">
    <source>
        <dbReference type="ARBA" id="ARBA00023014"/>
    </source>
</evidence>
<dbReference type="EMBL" id="CP046268">
    <property type="protein sequence ID" value="QMV15569.1"/>
    <property type="molecule type" value="Genomic_DNA"/>
</dbReference>
<sequence length="361" mass="41361">MGSAPDKTVIHKNHSKVKSAMHMQYPISPPQFQQHLIDWQRAHGRHDLPWQQNPSPYRVLVSEVMLQQTQVVTVIPYFERWMTSFPTIEALASATEDEVMNHWQGLGYYSRARNLRKAAQYIMAHHQGQFPESLAALLDIPGVGRYTAGAIRSFAYDRYGPIVDGNVKRLFCRFFALDGVPGTSAVDKQLWQLAETFTPETDNRVFAQGLLDIGATICKPKNPNCEHCCFQKTCLAFKYDRVQTLPTPKPKKTIPTKAGQFLWVESDNKILLEKRASDGIWGALWCLPQIHLQPEQFGEHMQLKGTFKHTFTHYKLDANVWMIDRLGVMEPQLQWVEKSKVFNLGLPTPIKKFLTRHLEGC</sequence>
<dbReference type="Proteomes" id="UP000184774">
    <property type="component" value="Unassembled WGS sequence"/>
</dbReference>
<comment type="catalytic activity">
    <reaction evidence="1 14">
        <text>Hydrolyzes free adenine bases from 7,8-dihydro-8-oxoguanine:adenine mismatched double-stranded DNA, leaving an apurinic site.</text>
        <dbReference type="EC" id="3.2.2.31"/>
    </reaction>
</comment>
<dbReference type="CDD" id="cd00056">
    <property type="entry name" value="ENDO3c"/>
    <property type="match status" value="1"/>
</dbReference>
<dbReference type="GO" id="GO:0006284">
    <property type="term" value="P:base-excision repair"/>
    <property type="evidence" value="ECO:0007669"/>
    <property type="project" value="UniProtKB-UniRule"/>
</dbReference>
<evidence type="ECO:0000256" key="5">
    <source>
        <dbReference type="ARBA" id="ARBA00022023"/>
    </source>
</evidence>
<evidence type="ECO:0000313" key="16">
    <source>
        <dbReference type="EMBL" id="QMV15569.1"/>
    </source>
</evidence>
<dbReference type="Proteomes" id="UP000515264">
    <property type="component" value="Chromosome 1"/>
</dbReference>
<dbReference type="InterPro" id="IPR005760">
    <property type="entry name" value="A/G_AdeGlyc_MutY"/>
</dbReference>
<protein>
    <recommendedName>
        <fullName evidence="5 14">Adenine DNA glycosylase</fullName>
        <ecNumber evidence="4 14">3.2.2.31</ecNumber>
    </recommendedName>
</protein>
<dbReference type="GO" id="GO:0046872">
    <property type="term" value="F:metal ion binding"/>
    <property type="evidence" value="ECO:0007669"/>
    <property type="project" value="UniProtKB-UniRule"/>
</dbReference>
<dbReference type="InterPro" id="IPR004036">
    <property type="entry name" value="Endonuclease-III-like_CS2"/>
</dbReference>
<dbReference type="AlphaFoldDB" id="A0A1N6M064"/>
<dbReference type="GO" id="GO:0000701">
    <property type="term" value="F:purine-specific mismatch base pair DNA N-glycosylase activity"/>
    <property type="evidence" value="ECO:0007669"/>
    <property type="project" value="UniProtKB-EC"/>
</dbReference>
<evidence type="ECO:0000256" key="14">
    <source>
        <dbReference type="RuleBase" id="RU365096"/>
    </source>
</evidence>
<keyword evidence="6" id="KW-0004">4Fe-4S</keyword>
<dbReference type="NCBIfam" id="TIGR01084">
    <property type="entry name" value="mutY"/>
    <property type="match status" value="1"/>
</dbReference>
<dbReference type="PANTHER" id="PTHR42944">
    <property type="entry name" value="ADENINE DNA GLYCOSYLASE"/>
    <property type="match status" value="1"/>
</dbReference>
<dbReference type="CDD" id="cd03431">
    <property type="entry name" value="NUDIX_DNA_Glycosylase_C-MutY"/>
    <property type="match status" value="1"/>
</dbReference>
<reference evidence="17 18" key="1">
    <citation type="submission" date="2016-12" db="EMBL/GenBank/DDBJ databases">
        <authorList>
            <person name="Song W.-J."/>
            <person name="Kurnit D.M."/>
        </authorList>
    </citation>
    <scope>NUCLEOTIDE SEQUENCE [LARGE SCALE GENOMIC DNA]</scope>
    <source>
        <strain evidence="17 18">CECT 9026</strain>
    </source>
</reference>
<reference evidence="16" key="2">
    <citation type="submission" date="2019-11" db="EMBL/GenBank/DDBJ databases">
        <authorList>
            <person name="January G."/>
            <person name="Bunk B."/>
        </authorList>
    </citation>
    <scope>NUCLEOTIDE SEQUENCE</scope>
    <source>
        <strain evidence="16">3.6</strain>
    </source>
</reference>
<evidence type="ECO:0000256" key="13">
    <source>
        <dbReference type="ARBA" id="ARBA00023295"/>
    </source>
</evidence>
<dbReference type="Pfam" id="PF00633">
    <property type="entry name" value="HHH"/>
    <property type="match status" value="1"/>
</dbReference>
<keyword evidence="19" id="KW-1185">Reference proteome</keyword>
<reference evidence="16 19" key="3">
    <citation type="journal article" date="2020" name="J. Nat. Prod.">
        <title>Genomics-Metabolomics Profiling Disclosed Marine Vibrio spartinae 3.6 as a Producer of a New Branched Side Chain Prodigiosin.</title>
        <authorList>
            <person name="Vitale G.A."/>
            <person name="Sciarretta M."/>
            <person name="Palma Esposito F."/>
            <person name="January G.G."/>
            <person name="Giaccio M."/>
            <person name="Bunk B."/>
            <person name="Sproer C."/>
            <person name="Bajerski F."/>
            <person name="Power D."/>
            <person name="Festa C."/>
            <person name="Monti M.C."/>
            <person name="D'Auria M.V."/>
            <person name="de Pascale D."/>
        </authorList>
    </citation>
    <scope>NUCLEOTIDE SEQUENCE [LARGE SCALE GENOMIC DNA]</scope>
    <source>
        <strain evidence="16 19">3.6</strain>
    </source>
</reference>
<evidence type="ECO:0000256" key="7">
    <source>
        <dbReference type="ARBA" id="ARBA00022723"/>
    </source>
</evidence>
<keyword evidence="9 17" id="KW-0378">Hydrolase</keyword>
<dbReference type="InterPro" id="IPR011257">
    <property type="entry name" value="DNA_glycosylase"/>
</dbReference>
<evidence type="ECO:0000256" key="8">
    <source>
        <dbReference type="ARBA" id="ARBA00022763"/>
    </source>
</evidence>
<dbReference type="InterPro" id="IPR015797">
    <property type="entry name" value="NUDIX_hydrolase-like_dom_sf"/>
</dbReference>
<feature type="domain" description="HhH-GPD" evidence="15">
    <location>
        <begin position="65"/>
        <end position="216"/>
    </location>
</feature>
<dbReference type="EC" id="3.2.2.31" evidence="4 14"/>
<dbReference type="InterPro" id="IPR023170">
    <property type="entry name" value="HhH_base_excis_C"/>
</dbReference>
<evidence type="ECO:0000256" key="10">
    <source>
        <dbReference type="ARBA" id="ARBA00023004"/>
    </source>
</evidence>
<proteinExistence type="inferred from homology"/>
<keyword evidence="12" id="KW-0234">DNA repair</keyword>
<dbReference type="InterPro" id="IPR029119">
    <property type="entry name" value="MutY_C"/>
</dbReference>
<dbReference type="InterPro" id="IPR003265">
    <property type="entry name" value="HhH-GPD_domain"/>
</dbReference>
<dbReference type="Gene3D" id="1.10.340.30">
    <property type="entry name" value="Hypothetical protein, domain 2"/>
    <property type="match status" value="1"/>
</dbReference>
<evidence type="ECO:0000256" key="2">
    <source>
        <dbReference type="ARBA" id="ARBA00002933"/>
    </source>
</evidence>
<dbReference type="Gene3D" id="1.10.1670.10">
    <property type="entry name" value="Helix-hairpin-Helix base-excision DNA repair enzymes (C-terminal)"/>
    <property type="match status" value="1"/>
</dbReference>
<dbReference type="PANTHER" id="PTHR42944:SF1">
    <property type="entry name" value="ADENINE DNA GLYCOSYLASE"/>
    <property type="match status" value="1"/>
</dbReference>
<evidence type="ECO:0000313" key="18">
    <source>
        <dbReference type="Proteomes" id="UP000184774"/>
    </source>
</evidence>
<keyword evidence="10 14" id="KW-0408">Iron</keyword>
<dbReference type="EMBL" id="FSSB01000006">
    <property type="protein sequence ID" value="SIO92815.1"/>
    <property type="molecule type" value="Genomic_DNA"/>
</dbReference>
<dbReference type="Gene3D" id="3.90.79.10">
    <property type="entry name" value="Nucleoside Triphosphate Pyrophosphohydrolase"/>
    <property type="match status" value="1"/>
</dbReference>
<evidence type="ECO:0000256" key="1">
    <source>
        <dbReference type="ARBA" id="ARBA00000843"/>
    </source>
</evidence>
<keyword evidence="11" id="KW-0411">Iron-sulfur</keyword>
<name>A0A1N6M064_9VIBR</name>
<evidence type="ECO:0000256" key="12">
    <source>
        <dbReference type="ARBA" id="ARBA00023204"/>
    </source>
</evidence>
<dbReference type="GO" id="GO:0035485">
    <property type="term" value="F:adenine/guanine mispair binding"/>
    <property type="evidence" value="ECO:0007669"/>
    <property type="project" value="TreeGrafter"/>
</dbReference>
<dbReference type="Pfam" id="PF14815">
    <property type="entry name" value="NUDIX_4"/>
    <property type="match status" value="1"/>
</dbReference>
<comment type="function">
    <text evidence="2">Adenine glycosylase active on G-A mispairs. MutY also corrects error-prone DNA synthesis past GO lesions which are due to the oxidatively damaged form of guanine: 7,8-dihydro-8-oxoguanine (8-oxo-dGTP).</text>
</comment>
<dbReference type="GO" id="GO:0051539">
    <property type="term" value="F:4 iron, 4 sulfur cluster binding"/>
    <property type="evidence" value="ECO:0007669"/>
    <property type="project" value="UniProtKB-UniRule"/>
</dbReference>
<evidence type="ECO:0000256" key="9">
    <source>
        <dbReference type="ARBA" id="ARBA00022801"/>
    </source>
</evidence>
<dbReference type="Pfam" id="PF00730">
    <property type="entry name" value="HhH-GPD"/>
    <property type="match status" value="1"/>
</dbReference>
<evidence type="ECO:0000256" key="6">
    <source>
        <dbReference type="ARBA" id="ARBA00022485"/>
    </source>
</evidence>
<evidence type="ECO:0000256" key="3">
    <source>
        <dbReference type="ARBA" id="ARBA00008343"/>
    </source>
</evidence>
<keyword evidence="8 14" id="KW-0227">DNA damage</keyword>
<dbReference type="SUPFAM" id="SSF48150">
    <property type="entry name" value="DNA-glycosylase"/>
    <property type="match status" value="1"/>
</dbReference>
<organism evidence="17 18">
    <name type="scientific">Vibrio spartinae</name>
    <dbReference type="NCBI Taxonomy" id="1918945"/>
    <lineage>
        <taxon>Bacteria</taxon>
        <taxon>Pseudomonadati</taxon>
        <taxon>Pseudomonadota</taxon>
        <taxon>Gammaproteobacteria</taxon>
        <taxon>Vibrionales</taxon>
        <taxon>Vibrionaceae</taxon>
        <taxon>Vibrio</taxon>
    </lineage>
</organism>
<keyword evidence="13 14" id="KW-0326">Glycosidase</keyword>
<evidence type="ECO:0000313" key="17">
    <source>
        <dbReference type="EMBL" id="SIO92815.1"/>
    </source>
</evidence>
<dbReference type="SUPFAM" id="SSF55811">
    <property type="entry name" value="Nudix"/>
    <property type="match status" value="1"/>
</dbReference>
<gene>
    <name evidence="17" type="primary">mutY</name>
    <name evidence="17" type="ORF">VSP9026_00436</name>
    <name evidence="16" type="ORF">Vspart_02891</name>
</gene>
<comment type="similarity">
    <text evidence="3 14">Belongs to the Nth/MutY family.</text>
</comment>
<accession>A0A1N6M064</accession>
<keyword evidence="7" id="KW-0479">Metal-binding</keyword>
<dbReference type="InterPro" id="IPR044298">
    <property type="entry name" value="MIG/MutY"/>
</dbReference>
<evidence type="ECO:0000259" key="15">
    <source>
        <dbReference type="SMART" id="SM00478"/>
    </source>
</evidence>
<dbReference type="GO" id="GO:0034039">
    <property type="term" value="F:8-oxo-7,8-dihydroguanine DNA N-glycosylase activity"/>
    <property type="evidence" value="ECO:0007669"/>
    <property type="project" value="TreeGrafter"/>
</dbReference>
<dbReference type="FunFam" id="1.10.340.30:FF:000002">
    <property type="entry name" value="Adenine DNA glycosylase"/>
    <property type="match status" value="1"/>
</dbReference>
<dbReference type="InterPro" id="IPR000445">
    <property type="entry name" value="HhH_motif"/>
</dbReference>
<evidence type="ECO:0000256" key="4">
    <source>
        <dbReference type="ARBA" id="ARBA00012045"/>
    </source>
</evidence>
<comment type="cofactor">
    <cofactor evidence="14">
        <name>[4Fe-4S] cluster</name>
        <dbReference type="ChEBI" id="CHEBI:49883"/>
    </cofactor>
    <text evidence="14">Binds 1 [4Fe-4S] cluster.</text>
</comment>
<dbReference type="SMART" id="SM00478">
    <property type="entry name" value="ENDO3c"/>
    <property type="match status" value="1"/>
</dbReference>